<dbReference type="Proteomes" id="UP000265520">
    <property type="component" value="Unassembled WGS sequence"/>
</dbReference>
<accession>A0A392MRE9</accession>
<evidence type="ECO:0000313" key="1">
    <source>
        <dbReference type="EMBL" id="MCH89883.1"/>
    </source>
</evidence>
<gene>
    <name evidence="1" type="ORF">A2U01_0010787</name>
</gene>
<comment type="caution">
    <text evidence="1">The sequence shown here is derived from an EMBL/GenBank/DDBJ whole genome shotgun (WGS) entry which is preliminary data.</text>
</comment>
<dbReference type="AlphaFoldDB" id="A0A392MRE9"/>
<organism evidence="1 2">
    <name type="scientific">Trifolium medium</name>
    <dbReference type="NCBI Taxonomy" id="97028"/>
    <lineage>
        <taxon>Eukaryota</taxon>
        <taxon>Viridiplantae</taxon>
        <taxon>Streptophyta</taxon>
        <taxon>Embryophyta</taxon>
        <taxon>Tracheophyta</taxon>
        <taxon>Spermatophyta</taxon>
        <taxon>Magnoliopsida</taxon>
        <taxon>eudicotyledons</taxon>
        <taxon>Gunneridae</taxon>
        <taxon>Pentapetalae</taxon>
        <taxon>rosids</taxon>
        <taxon>fabids</taxon>
        <taxon>Fabales</taxon>
        <taxon>Fabaceae</taxon>
        <taxon>Papilionoideae</taxon>
        <taxon>50 kb inversion clade</taxon>
        <taxon>NPAAA clade</taxon>
        <taxon>Hologalegina</taxon>
        <taxon>IRL clade</taxon>
        <taxon>Trifolieae</taxon>
        <taxon>Trifolium</taxon>
    </lineage>
</organism>
<dbReference type="EMBL" id="LXQA010017113">
    <property type="protein sequence ID" value="MCH89883.1"/>
    <property type="molecule type" value="Genomic_DNA"/>
</dbReference>
<keyword evidence="2" id="KW-1185">Reference proteome</keyword>
<protein>
    <submittedName>
        <fullName evidence="1">Uncharacterized protein</fullName>
    </submittedName>
</protein>
<proteinExistence type="predicted"/>
<evidence type="ECO:0000313" key="2">
    <source>
        <dbReference type="Proteomes" id="UP000265520"/>
    </source>
</evidence>
<sequence length="58" mass="6540">MVSVMQSVRNNYLLVINECAARLVGNEGTDDELVAEITDGELVEINVLREMKRELFVT</sequence>
<name>A0A392MRE9_9FABA</name>
<reference evidence="1 2" key="1">
    <citation type="journal article" date="2018" name="Front. Plant Sci.">
        <title>Red Clover (Trifolium pratense) and Zigzag Clover (T. medium) - A Picture of Genomic Similarities and Differences.</title>
        <authorList>
            <person name="Dluhosova J."/>
            <person name="Istvanek J."/>
            <person name="Nedelnik J."/>
            <person name="Repkova J."/>
        </authorList>
    </citation>
    <scope>NUCLEOTIDE SEQUENCE [LARGE SCALE GENOMIC DNA]</scope>
    <source>
        <strain evidence="2">cv. 10/8</strain>
        <tissue evidence="1">Leaf</tissue>
    </source>
</reference>